<name>A0ABS3Z4Z1_9BACT</name>
<dbReference type="Proteomes" id="UP000677244">
    <property type="component" value="Unassembled WGS sequence"/>
</dbReference>
<feature type="transmembrane region" description="Helical" evidence="1">
    <location>
        <begin position="12"/>
        <end position="32"/>
    </location>
</feature>
<organism evidence="2 3">
    <name type="scientific">Niastella soli</name>
    <dbReference type="NCBI Taxonomy" id="2821487"/>
    <lineage>
        <taxon>Bacteria</taxon>
        <taxon>Pseudomonadati</taxon>
        <taxon>Bacteroidota</taxon>
        <taxon>Chitinophagia</taxon>
        <taxon>Chitinophagales</taxon>
        <taxon>Chitinophagaceae</taxon>
        <taxon>Niastella</taxon>
    </lineage>
</organism>
<dbReference type="EMBL" id="JAGHKO010000024">
    <property type="protein sequence ID" value="MBO9205232.1"/>
    <property type="molecule type" value="Genomic_DNA"/>
</dbReference>
<dbReference type="RefSeq" id="WP_209144609.1">
    <property type="nucleotide sequence ID" value="NZ_JAGHKO010000024.1"/>
</dbReference>
<accession>A0ABS3Z4Z1</accession>
<evidence type="ECO:0000256" key="1">
    <source>
        <dbReference type="SAM" id="Phobius"/>
    </source>
</evidence>
<gene>
    <name evidence="2" type="ORF">J7I42_33400</name>
</gene>
<protein>
    <recommendedName>
        <fullName evidence="4">PA14 domain-containing protein</fullName>
    </recommendedName>
</protein>
<evidence type="ECO:0008006" key="4">
    <source>
        <dbReference type="Google" id="ProtNLM"/>
    </source>
</evidence>
<keyword evidence="3" id="KW-1185">Reference proteome</keyword>
<evidence type="ECO:0000313" key="3">
    <source>
        <dbReference type="Proteomes" id="UP000677244"/>
    </source>
</evidence>
<sequence length="2311" mass="255049">MIQLLATKYTKHIAAVLFIIFFRSILPAYGSINRHPSSTINYQPFYSTKRPRVDNGISGGVSTAVKNSTPLKQAAIAENKAPVKKLRTTNIPAKKNIGGPSQPEMSSFKSVGTDNLVNLFTGDFNYNIPLLDVGGYPVNIFYDGGISMEQEASWVGLGWNINPGTISRNMRGVPDDFSGEEKLIQKQEMKPNKTWGVTITPDLELLGIKDFLNLGFDVSLGALNFSYNNYLGPALDLGIKGGTSITLASKAGSEKNTGSNLKLGLSLGVNISSRNGVTLSPNASLTANSFDHNKELSAGVRLGTSYNSRSGIKQLQISEQMSYNYTTQKLKGVSKDFKLIYSKNHFGGSMGGTLFSSAISFTKPSYVPSIRMPLENESYSGNFQIGGGIFGVYGSLQAEVYKQTSKTAQIQQTKPLVGYLYYEKAKDNSQSVMDFTRLNDNEVTPNTPIISAPQYSYDVFSIQGEGTGGSIRAYRNDMGYVRDNYTRSKDKSLSVGADIGIPGHYGANFNTIKTPSTISEWQSGNGLRSTIGFRGADKAFENVYFRNPGETSVLIPDQYNKIGGLDMVRFQLGGSNSAPGINPVLEHFSKLNQAIGTTSVALPDITERRKRSQVTSFLTAKEATEVGLDGKIRNYASGIPGAGNTLQSDPIDRVDANPAGYRKKQHISEITVTETSGRRYVYGIPVYNTLQKDYTFGVGGTGDADDLVSINSSETDHASPLEGKDGYYQITETPGYAHSFLLTGLLSSDYVDVSGNGITEDDQGDAVKFNYSMVGTHSWRTPHTKDNNKANFSAGNMSETRDDKGIISYGERESWYLHSIESKTMIALFTLDTRDDAKGPSDVFGGVNSSDNSARLLKKIDLFNKADLKKNGLTGAKPVKTVWFHYSYSLCAGTPDNKNQTGGKLTLDSIRFTFNGMNRDNNSNKYVFSYTRDNKGNPTYKANSSDRWGNYKPASANPGQVRNSYFPYSTQPSAAVSKETIDENAAAWSLKRILLPSGGQMEINYESDDYAYVQNKRACAMMEIEGLSSKASNFTNKLYGFDLSGQTVSTVEYDHVLIKVPEKCTTKQEVFNKYIKGLDQLAFKLSVNMPKGPEYIHTYATVADYGRVDDSHIWIRLNQVSGLSPLSLAALDYLREKLPGQAFPGYDVSDNSGLKAVGEMLAGMLDAIKSAFKDPVKYLRSQGRVQTINPANSFVRLIVPDGHKYGGGQRVKSIKLKDNWSSMTAGKEVSSEFGQEYEYTTRETINGVEQEISSGVASYEPSIGNEENPFQNVVQVTDKLPLGPASYGAIEMPILDAFFPAPVVGYSKVTVRSLRKNIDPAKKSRSGIGKQVTEFYTAKDFPVYYNHTALADKQKHQASLNLFFYKDAFDSRAVSQGFIVETNDMHGKMKSQSSYSENDSTTRLNYTENYYRNTGGKGMDEKFDFIYASQGGLVQPGNMGIEVELMTDTREFSVKSNSVEVQAQVDLFPVLFPFWIPFVWPVVANSENVYRAVTTTKVINYHSVLDSVVVIDKGSTVTTKNLVYDAETGDAIITRTNNEFDKPVYNVKYPAWWAYSGMGPAYKNIGAEYSSYSFVDGKVQGDQSFFESGDELYASVPGNAAGCSGAPVTFPKLWVFDKNKTNTSLTVPAKDLVVMDADGQLLSRSGVTFKIVRSGKRNNLEAIVAGINLMSNPINSTTHKLDITGNVLIASAMEFKEKWQADNELVKKYSLVYNSGNCTFSEVEDCNGYLQKNVNPYRKGLIGNFRSYRNMVFYGSRQESMPAPGTNIPPATNLPQNGFLADFQPYWNFDGYNNLVPNTANTKWVWNNLTTRFNYKGMETESKDAVNIYTAAQYGYHKTLPTAIVKNSRTNEMVYEGFEDNYYAEALNPNTTNMCAQPHFKLVGLDNSQLVDADANGFNAHTGKYVLGVKNNSTVVKQIPIAPDPAEDFPFTYSNTTPSTLINRGMNAVIEYESTDGMFSNVSGSYYTYGQNGMWLGIEPSGGVNRADLIKNGYNYRFILSQYIEITQGGIYHFATTSVRKDPAPSYYGIGDFNVDVYSVTTGQNIPYNWEGDIPVQTPSYFYKWKTYNVCLPKGIYKISGLAYAGFELYENAIYGNMSDDNFYFQFFTPPSNPSAVNNLPPGGGTMPGYTSTTTQNSCTYDLPIPVTGSMLNPVFTLPTNKRMIFSAWVREQCTNCAATGYVNNQVIIDGNTVPLTPKGPIIEGWQRYEGEFTTPTGGSSMNLKLVNNSGSMIYFDDIRIHPYNANMKSYVYDPVNLRLTAELDANNYASFYDYDAEGGLVRTKAETREGVKTINETRSTRQKNIKTIQP</sequence>
<dbReference type="Gene3D" id="2.60.120.260">
    <property type="entry name" value="Galactose-binding domain-like"/>
    <property type="match status" value="1"/>
</dbReference>
<reference evidence="2 3" key="1">
    <citation type="submission" date="2021-03" db="EMBL/GenBank/DDBJ databases">
        <title>Assistant Professor.</title>
        <authorList>
            <person name="Huq M.A."/>
        </authorList>
    </citation>
    <scope>NUCLEOTIDE SEQUENCE [LARGE SCALE GENOMIC DNA]</scope>
    <source>
        <strain evidence="2 3">MAH-29</strain>
    </source>
</reference>
<evidence type="ECO:0000313" key="2">
    <source>
        <dbReference type="EMBL" id="MBO9205232.1"/>
    </source>
</evidence>
<comment type="caution">
    <text evidence="2">The sequence shown here is derived from an EMBL/GenBank/DDBJ whole genome shotgun (WGS) entry which is preliminary data.</text>
</comment>
<keyword evidence="1" id="KW-0472">Membrane</keyword>
<keyword evidence="1" id="KW-1133">Transmembrane helix</keyword>
<keyword evidence="1" id="KW-0812">Transmembrane</keyword>
<proteinExistence type="predicted"/>